<keyword evidence="3" id="KW-1185">Reference proteome</keyword>
<dbReference type="InterPro" id="IPR050397">
    <property type="entry name" value="Env_Response_Regulators"/>
</dbReference>
<keyword evidence="2" id="KW-0675">Receptor</keyword>
<organism evidence="2 3">
    <name type="scientific">Gimesia alba</name>
    <dbReference type="NCBI Taxonomy" id="2527973"/>
    <lineage>
        <taxon>Bacteria</taxon>
        <taxon>Pseudomonadati</taxon>
        <taxon>Planctomycetota</taxon>
        <taxon>Planctomycetia</taxon>
        <taxon>Planctomycetales</taxon>
        <taxon>Planctomycetaceae</taxon>
        <taxon>Gimesia</taxon>
    </lineage>
</organism>
<dbReference type="GO" id="GO:0003700">
    <property type="term" value="F:DNA-binding transcription factor activity"/>
    <property type="evidence" value="ECO:0007669"/>
    <property type="project" value="TreeGrafter"/>
</dbReference>
<dbReference type="Proteomes" id="UP000317171">
    <property type="component" value="Chromosome"/>
</dbReference>
<gene>
    <name evidence="2" type="primary">crp_2</name>
    <name evidence="2" type="ORF">Pan241w_17710</name>
</gene>
<accession>A0A517RCU8</accession>
<name>A0A517RCU8_9PLAN</name>
<dbReference type="PANTHER" id="PTHR24567">
    <property type="entry name" value="CRP FAMILY TRANSCRIPTIONAL REGULATORY PROTEIN"/>
    <property type="match status" value="1"/>
</dbReference>
<proteinExistence type="predicted"/>
<dbReference type="PROSITE" id="PS50042">
    <property type="entry name" value="CNMP_BINDING_3"/>
    <property type="match status" value="1"/>
</dbReference>
<dbReference type="Gene3D" id="2.60.120.10">
    <property type="entry name" value="Jelly Rolls"/>
    <property type="match status" value="1"/>
</dbReference>
<evidence type="ECO:0000259" key="1">
    <source>
        <dbReference type="PROSITE" id="PS50042"/>
    </source>
</evidence>
<protein>
    <submittedName>
        <fullName evidence="2">cAMP receptor protein</fullName>
    </submittedName>
</protein>
<feature type="domain" description="Cyclic nucleotide-binding" evidence="1">
    <location>
        <begin position="14"/>
        <end position="116"/>
    </location>
</feature>
<dbReference type="AlphaFoldDB" id="A0A517RCU8"/>
<dbReference type="SMART" id="SM00100">
    <property type="entry name" value="cNMP"/>
    <property type="match status" value="1"/>
</dbReference>
<dbReference type="PANTHER" id="PTHR24567:SF74">
    <property type="entry name" value="HTH-TYPE TRANSCRIPTIONAL REGULATOR ARCR"/>
    <property type="match status" value="1"/>
</dbReference>
<dbReference type="InterPro" id="IPR000595">
    <property type="entry name" value="cNMP-bd_dom"/>
</dbReference>
<dbReference type="SUPFAM" id="SSF51206">
    <property type="entry name" value="cAMP-binding domain-like"/>
    <property type="match status" value="1"/>
</dbReference>
<dbReference type="InterPro" id="IPR018490">
    <property type="entry name" value="cNMP-bd_dom_sf"/>
</dbReference>
<dbReference type="KEGG" id="gaz:Pan241w_17710"/>
<dbReference type="EMBL" id="CP036269">
    <property type="protein sequence ID" value="QDT41708.1"/>
    <property type="molecule type" value="Genomic_DNA"/>
</dbReference>
<evidence type="ECO:0000313" key="3">
    <source>
        <dbReference type="Proteomes" id="UP000317171"/>
    </source>
</evidence>
<dbReference type="RefSeq" id="WP_145213750.1">
    <property type="nucleotide sequence ID" value="NZ_CP036269.1"/>
</dbReference>
<dbReference type="Pfam" id="PF00027">
    <property type="entry name" value="cNMP_binding"/>
    <property type="match status" value="1"/>
</dbReference>
<sequence>MQSTVLSIMSQSDLFRGCTPQCHQLIADRLQFHSFSPGATILQAGHSDRALWIVLSGQCRVIGITQGAGEIELAQLDPSSIFGELSFFAPAAHRVSVLAKTEVQVAQFPRDDFDRLAQSHVTLAHQLTCNAATILARRLQRMDELICRTVAEARMAHHSEWQEFCQLMHTTPDRTH</sequence>
<dbReference type="GO" id="GO:0005829">
    <property type="term" value="C:cytosol"/>
    <property type="evidence" value="ECO:0007669"/>
    <property type="project" value="TreeGrafter"/>
</dbReference>
<dbReference type="OrthoDB" id="9774616at2"/>
<dbReference type="CDD" id="cd00038">
    <property type="entry name" value="CAP_ED"/>
    <property type="match status" value="1"/>
</dbReference>
<dbReference type="InterPro" id="IPR014710">
    <property type="entry name" value="RmlC-like_jellyroll"/>
</dbReference>
<evidence type="ECO:0000313" key="2">
    <source>
        <dbReference type="EMBL" id="QDT41708.1"/>
    </source>
</evidence>
<reference evidence="2 3" key="1">
    <citation type="submission" date="2019-02" db="EMBL/GenBank/DDBJ databases">
        <title>Deep-cultivation of Planctomycetes and their phenomic and genomic characterization uncovers novel biology.</title>
        <authorList>
            <person name="Wiegand S."/>
            <person name="Jogler M."/>
            <person name="Boedeker C."/>
            <person name="Pinto D."/>
            <person name="Vollmers J."/>
            <person name="Rivas-Marin E."/>
            <person name="Kohn T."/>
            <person name="Peeters S.H."/>
            <person name="Heuer A."/>
            <person name="Rast P."/>
            <person name="Oberbeckmann S."/>
            <person name="Bunk B."/>
            <person name="Jeske O."/>
            <person name="Meyerdierks A."/>
            <person name="Storesund J.E."/>
            <person name="Kallscheuer N."/>
            <person name="Luecker S."/>
            <person name="Lage O.M."/>
            <person name="Pohl T."/>
            <person name="Merkel B.J."/>
            <person name="Hornburger P."/>
            <person name="Mueller R.-W."/>
            <person name="Bruemmer F."/>
            <person name="Labrenz M."/>
            <person name="Spormann A.M."/>
            <person name="Op den Camp H."/>
            <person name="Overmann J."/>
            <person name="Amann R."/>
            <person name="Jetten M.S.M."/>
            <person name="Mascher T."/>
            <person name="Medema M.H."/>
            <person name="Devos D.P."/>
            <person name="Kaster A.-K."/>
            <person name="Ovreas L."/>
            <person name="Rohde M."/>
            <person name="Galperin M.Y."/>
            <person name="Jogler C."/>
        </authorList>
    </citation>
    <scope>NUCLEOTIDE SEQUENCE [LARGE SCALE GENOMIC DNA]</scope>
    <source>
        <strain evidence="2 3">Pan241w</strain>
    </source>
</reference>